<dbReference type="Proteomes" id="UP000789405">
    <property type="component" value="Unassembled WGS sequence"/>
</dbReference>
<accession>A0A9N9IWU3</accession>
<sequence length="149" mass="17233">MLSKDRCFCENEKEIDKKAEEISVDKNAEFAAKVNKRLIIQKQQYKHVQEVYDKRLTNSENTILASLPNSLLSELSHLFKSVEQFQEEINLSQGLLKQLSKYRIVAKKLNKDSNNMCASLNFDNMSTENSIAEKLAQLFKIAYSSEMEF</sequence>
<organism evidence="1 2">
    <name type="scientific">Dentiscutata erythropus</name>
    <dbReference type="NCBI Taxonomy" id="1348616"/>
    <lineage>
        <taxon>Eukaryota</taxon>
        <taxon>Fungi</taxon>
        <taxon>Fungi incertae sedis</taxon>
        <taxon>Mucoromycota</taxon>
        <taxon>Glomeromycotina</taxon>
        <taxon>Glomeromycetes</taxon>
        <taxon>Diversisporales</taxon>
        <taxon>Gigasporaceae</taxon>
        <taxon>Dentiscutata</taxon>
    </lineage>
</organism>
<protein>
    <submittedName>
        <fullName evidence="1">7974_t:CDS:1</fullName>
    </submittedName>
</protein>
<comment type="caution">
    <text evidence="1">The sequence shown here is derived from an EMBL/GenBank/DDBJ whole genome shotgun (WGS) entry which is preliminary data.</text>
</comment>
<evidence type="ECO:0000313" key="1">
    <source>
        <dbReference type="EMBL" id="CAG8751583.1"/>
    </source>
</evidence>
<dbReference type="EMBL" id="CAJVPY010015406">
    <property type="protein sequence ID" value="CAG8751583.1"/>
    <property type="molecule type" value="Genomic_DNA"/>
</dbReference>
<keyword evidence="2" id="KW-1185">Reference proteome</keyword>
<evidence type="ECO:0000313" key="2">
    <source>
        <dbReference type="Proteomes" id="UP000789405"/>
    </source>
</evidence>
<proteinExistence type="predicted"/>
<reference evidence="1" key="1">
    <citation type="submission" date="2021-06" db="EMBL/GenBank/DDBJ databases">
        <authorList>
            <person name="Kallberg Y."/>
            <person name="Tangrot J."/>
            <person name="Rosling A."/>
        </authorList>
    </citation>
    <scope>NUCLEOTIDE SEQUENCE</scope>
    <source>
        <strain evidence="1">MA453B</strain>
    </source>
</reference>
<dbReference type="AlphaFoldDB" id="A0A9N9IWU3"/>
<name>A0A9N9IWU3_9GLOM</name>
<gene>
    <name evidence="1" type="ORF">DERYTH_LOCUS16952</name>
</gene>